<evidence type="ECO:0000256" key="1">
    <source>
        <dbReference type="SAM" id="Phobius"/>
    </source>
</evidence>
<keyword evidence="3" id="KW-1185">Reference proteome</keyword>
<comment type="caution">
    <text evidence="2">The sequence shown here is derived from an EMBL/GenBank/DDBJ whole genome shotgun (WGS) entry which is preliminary data.</text>
</comment>
<organism evidence="2 3">
    <name type="scientific">Actinotalea lenta</name>
    <dbReference type="NCBI Taxonomy" id="3064654"/>
    <lineage>
        <taxon>Bacteria</taxon>
        <taxon>Bacillati</taxon>
        <taxon>Actinomycetota</taxon>
        <taxon>Actinomycetes</taxon>
        <taxon>Micrococcales</taxon>
        <taxon>Cellulomonadaceae</taxon>
        <taxon>Actinotalea</taxon>
    </lineage>
</organism>
<dbReference type="EMBL" id="JAUQYP010000001">
    <property type="protein sequence ID" value="MDO8107176.1"/>
    <property type="molecule type" value="Genomic_DNA"/>
</dbReference>
<name>A0ABT9D8H0_9CELL</name>
<keyword evidence="1" id="KW-0812">Transmembrane</keyword>
<evidence type="ECO:0008006" key="4">
    <source>
        <dbReference type="Google" id="ProtNLM"/>
    </source>
</evidence>
<keyword evidence="1" id="KW-0472">Membrane</keyword>
<feature type="transmembrane region" description="Helical" evidence="1">
    <location>
        <begin position="81"/>
        <end position="99"/>
    </location>
</feature>
<dbReference type="RefSeq" id="WP_304600810.1">
    <property type="nucleotide sequence ID" value="NZ_JAUQYP010000001.1"/>
</dbReference>
<accession>A0ABT9D8H0</accession>
<keyword evidence="1" id="KW-1133">Transmembrane helix</keyword>
<evidence type="ECO:0000313" key="2">
    <source>
        <dbReference type="EMBL" id="MDO8107176.1"/>
    </source>
</evidence>
<sequence length="101" mass="11181">MTATLTVSHRAFGAEVRRGPYQVEVDGRTVGTVEMNQTFETTVEPGHHTLRVRSGRNSSGEKAFEIADEEVARFRCTGKRFLPLFLASFVSPGLALVLVRE</sequence>
<reference evidence="2 3" key="1">
    <citation type="submission" date="2023-07" db="EMBL/GenBank/DDBJ databases">
        <title>Description of novel actinomycetes strains, isolated from tidal flat sediment.</title>
        <authorList>
            <person name="Lu C."/>
        </authorList>
    </citation>
    <scope>NUCLEOTIDE SEQUENCE [LARGE SCALE GENOMIC DNA]</scope>
    <source>
        <strain evidence="2 3">SYSU T00b441</strain>
    </source>
</reference>
<dbReference type="Proteomes" id="UP001232536">
    <property type="component" value="Unassembled WGS sequence"/>
</dbReference>
<gene>
    <name evidence="2" type="ORF">Q6348_08200</name>
</gene>
<proteinExistence type="predicted"/>
<protein>
    <recommendedName>
        <fullName evidence="4">PEGA domain-containing protein</fullName>
    </recommendedName>
</protein>
<evidence type="ECO:0000313" key="3">
    <source>
        <dbReference type="Proteomes" id="UP001232536"/>
    </source>
</evidence>